<dbReference type="GeneID" id="10276714"/>
<keyword evidence="2" id="KW-1185">Reference proteome</keyword>
<dbReference type="eggNOG" id="arCOG10257">
    <property type="taxonomic scope" value="Archaea"/>
</dbReference>
<reference evidence="2" key="1">
    <citation type="submission" date="2011-02" db="EMBL/GenBank/DDBJ databases">
        <title>Complete sequence of Methanobacterium sp. AL-21.</title>
        <authorList>
            <consortium name="US DOE Joint Genome Institute"/>
            <person name="Lucas S."/>
            <person name="Copeland A."/>
            <person name="Lapidus A."/>
            <person name="Cheng J.-F."/>
            <person name="Goodwin L."/>
            <person name="Pitluck S."/>
            <person name="Chertkov O."/>
            <person name="Detter J.C."/>
            <person name="Han C."/>
            <person name="Tapia R."/>
            <person name="Land M."/>
            <person name="Hauser L."/>
            <person name="Kyrpides N."/>
            <person name="Ivanova N."/>
            <person name="Mikhailova N."/>
            <person name="Pagani I."/>
            <person name="Cadillo-Quiroz H."/>
            <person name="Imachi H."/>
            <person name="Zinder S."/>
            <person name="Liu W."/>
            <person name="Woyke T."/>
        </authorList>
    </citation>
    <scope>NUCLEOTIDE SEQUENCE [LARGE SCALE GENOMIC DNA]</scope>
    <source>
        <strain evidence="2">AL-21</strain>
    </source>
</reference>
<dbReference type="HOGENOM" id="CLU_184180_0_0_2"/>
<gene>
    <name evidence="1" type="ordered locus">Metbo_0282</name>
</gene>
<proteinExistence type="predicted"/>
<accession>F0T8C2</accession>
<dbReference type="EMBL" id="CP002551">
    <property type="protein sequence ID" value="ADZ08534.1"/>
    <property type="molecule type" value="Genomic_DNA"/>
</dbReference>
<protein>
    <submittedName>
        <fullName evidence="1">Uncharacterized protein</fullName>
    </submittedName>
</protein>
<dbReference type="OrthoDB" id="76851at2157"/>
<name>F0T8C2_METLA</name>
<dbReference type="KEGG" id="mel:Metbo_0282"/>
<sequence>MDDKKTNELMAKCENNKDDPALMKECKQMLNTMAENNVEMEDMPNQSYTNMAENISAEDVPKVLAMALKIAKSGDIQDTELKIAAERLIRTLEPL</sequence>
<evidence type="ECO:0000313" key="1">
    <source>
        <dbReference type="EMBL" id="ADZ08534.1"/>
    </source>
</evidence>
<evidence type="ECO:0000313" key="2">
    <source>
        <dbReference type="Proteomes" id="UP000007490"/>
    </source>
</evidence>
<dbReference type="Proteomes" id="UP000007490">
    <property type="component" value="Chromosome"/>
</dbReference>
<dbReference type="RefSeq" id="WP_013643885.1">
    <property type="nucleotide sequence ID" value="NC_015216.1"/>
</dbReference>
<organism evidence="1 2">
    <name type="scientific">Methanobacterium lacus (strain AL-21)</name>
    <dbReference type="NCBI Taxonomy" id="877455"/>
    <lineage>
        <taxon>Archaea</taxon>
        <taxon>Methanobacteriati</taxon>
        <taxon>Methanobacteriota</taxon>
        <taxon>Methanomada group</taxon>
        <taxon>Methanobacteria</taxon>
        <taxon>Methanobacteriales</taxon>
        <taxon>Methanobacteriaceae</taxon>
        <taxon>Methanobacterium</taxon>
    </lineage>
</organism>
<reference evidence="1 2" key="2">
    <citation type="journal article" date="2014" name="Int. J. Syst. Evol. Microbiol.">
        <title>Methanobacterium paludis sp. nov. and a novel strain of Methanobacterium lacus isolated from northern peatlands.</title>
        <authorList>
            <person name="Cadillo-Quiroz H."/>
            <person name="Brauer S.L."/>
            <person name="Goodson N."/>
            <person name="Yavitt J.B."/>
            <person name="Zinder S.H."/>
        </authorList>
    </citation>
    <scope>NUCLEOTIDE SEQUENCE [LARGE SCALE GENOMIC DNA]</scope>
    <source>
        <strain evidence="1 2">AL-21</strain>
    </source>
</reference>
<dbReference type="AlphaFoldDB" id="F0T8C2"/>